<sequence>MPKRTYEKELTSLVLHTSLARGSFTRNEVTSTKHQYNNLWWNGVSNLQPSGPQTKLPHQTYTEPLLFKGDYYITKRFVPVYDGILACKPFLKTESNSFSHERYNTKSHTR</sequence>
<organism evidence="1 2">
    <name type="scientific">Araneus ventricosus</name>
    <name type="common">Orbweaver spider</name>
    <name type="synonym">Epeira ventricosa</name>
    <dbReference type="NCBI Taxonomy" id="182803"/>
    <lineage>
        <taxon>Eukaryota</taxon>
        <taxon>Metazoa</taxon>
        <taxon>Ecdysozoa</taxon>
        <taxon>Arthropoda</taxon>
        <taxon>Chelicerata</taxon>
        <taxon>Arachnida</taxon>
        <taxon>Araneae</taxon>
        <taxon>Araneomorphae</taxon>
        <taxon>Entelegynae</taxon>
        <taxon>Araneoidea</taxon>
        <taxon>Araneidae</taxon>
        <taxon>Araneus</taxon>
    </lineage>
</organism>
<evidence type="ECO:0000313" key="2">
    <source>
        <dbReference type="Proteomes" id="UP000499080"/>
    </source>
</evidence>
<protein>
    <submittedName>
        <fullName evidence="1">Uncharacterized protein</fullName>
    </submittedName>
</protein>
<reference evidence="1 2" key="1">
    <citation type="journal article" date="2019" name="Sci. Rep.">
        <title>Orb-weaving spider Araneus ventricosus genome elucidates the spidroin gene catalogue.</title>
        <authorList>
            <person name="Kono N."/>
            <person name="Nakamura H."/>
            <person name="Ohtoshi R."/>
            <person name="Moran D.A.P."/>
            <person name="Shinohara A."/>
            <person name="Yoshida Y."/>
            <person name="Fujiwara M."/>
            <person name="Mori M."/>
            <person name="Tomita M."/>
            <person name="Arakawa K."/>
        </authorList>
    </citation>
    <scope>NUCLEOTIDE SEQUENCE [LARGE SCALE GENOMIC DNA]</scope>
</reference>
<dbReference type="Proteomes" id="UP000499080">
    <property type="component" value="Unassembled WGS sequence"/>
</dbReference>
<dbReference type="EMBL" id="BGPR01001019">
    <property type="protein sequence ID" value="GBM43152.1"/>
    <property type="molecule type" value="Genomic_DNA"/>
</dbReference>
<gene>
    <name evidence="1" type="ORF">AVEN_2278_1</name>
</gene>
<keyword evidence="2" id="KW-1185">Reference proteome</keyword>
<proteinExistence type="predicted"/>
<name>A0A4Y2FNU8_ARAVE</name>
<dbReference type="AlphaFoldDB" id="A0A4Y2FNU8"/>
<comment type="caution">
    <text evidence="1">The sequence shown here is derived from an EMBL/GenBank/DDBJ whole genome shotgun (WGS) entry which is preliminary data.</text>
</comment>
<evidence type="ECO:0000313" key="1">
    <source>
        <dbReference type="EMBL" id="GBM43152.1"/>
    </source>
</evidence>
<accession>A0A4Y2FNU8</accession>